<dbReference type="Gene3D" id="3.30.420.10">
    <property type="entry name" value="Ribonuclease H-like superfamily/Ribonuclease H"/>
    <property type="match status" value="1"/>
</dbReference>
<feature type="region of interest" description="Disordered" evidence="2">
    <location>
        <begin position="500"/>
        <end position="526"/>
    </location>
</feature>
<protein>
    <recommendedName>
        <fullName evidence="3">Integrase catalytic domain-containing protein</fullName>
    </recommendedName>
</protein>
<dbReference type="Gene3D" id="1.10.150.130">
    <property type="match status" value="1"/>
</dbReference>
<dbReference type="Proteomes" id="UP000287188">
    <property type="component" value="Unassembled WGS sequence"/>
</dbReference>
<dbReference type="Pfam" id="PF00665">
    <property type="entry name" value="rve"/>
    <property type="match status" value="1"/>
</dbReference>
<organism evidence="4 5">
    <name type="scientific">Dictyobacter kobayashii</name>
    <dbReference type="NCBI Taxonomy" id="2014872"/>
    <lineage>
        <taxon>Bacteria</taxon>
        <taxon>Bacillati</taxon>
        <taxon>Chloroflexota</taxon>
        <taxon>Ktedonobacteria</taxon>
        <taxon>Ktedonobacterales</taxon>
        <taxon>Dictyobacteraceae</taxon>
        <taxon>Dictyobacter</taxon>
    </lineage>
</organism>
<dbReference type="RefSeq" id="WP_126554814.1">
    <property type="nucleotide sequence ID" value="NZ_BIFS01000002.1"/>
</dbReference>
<proteinExistence type="predicted"/>
<evidence type="ECO:0000313" key="4">
    <source>
        <dbReference type="EMBL" id="GCE22211.1"/>
    </source>
</evidence>
<dbReference type="InterPro" id="IPR012337">
    <property type="entry name" value="RNaseH-like_sf"/>
</dbReference>
<dbReference type="SUPFAM" id="SSF53098">
    <property type="entry name" value="Ribonuclease H-like"/>
    <property type="match status" value="1"/>
</dbReference>
<feature type="compositionally biased region" description="Polar residues" evidence="2">
    <location>
        <begin position="513"/>
        <end position="526"/>
    </location>
</feature>
<evidence type="ECO:0000256" key="1">
    <source>
        <dbReference type="ARBA" id="ARBA00023125"/>
    </source>
</evidence>
<dbReference type="AlphaFoldDB" id="A0A402AT03"/>
<dbReference type="OrthoDB" id="136266at2"/>
<dbReference type="InterPro" id="IPR001584">
    <property type="entry name" value="Integrase_cat-core"/>
</dbReference>
<sequence length="628" mass="71177">MRRRWDHLILAQFGRHLFAGAHGMLFFGVRFTRAANSQSARDYTGLDTTADRLLRMHRGRGPSGLSTTRPGTLLKQQIPMRTFQQWNEIQPGFLEADLVAHGGADTKGSFLYTFTLTDIATGWTECLPLLSKCQESVLDALRQAREVFPFPILGLDTDNGGEFINEAVLSYCEQEQISFTRGRPALKNDQCYVEQKNGTIVRQVVGYDRFVGMQAYQQLGEVYRALHFYVNCFQPSMKLQAKQVDGRKVHLVYDVARTPLQRLIRSKVLSDASEQALMQMFRVIDPILLFAQVKEMQQALFACTGSAAVSPAALPVQRFYVERCLPAALAADVLPSALILEQHEQVHELPSLQTLLDWPRTCHDPFKDVWKLIASWVIAHPERACSEMFRELQCLFPERYQPFHLRTLQRGVHKIRVRLQETRGEQWQEAIFHEEGCRLLVPERSDGVVCQPDLPIRSTTVSLARDILQEHPPGQQTSSRCPIVDEAKEVPKIAVSTTGSHTLMPDQEHSQGGPLSQNVAHRSASRQRGASLSIEQAIQGYLEAQRRGKRRPKTLEWHQTALRLFQQYLLTECQCVLIHQITEAAVQGWFTFLRERPTAKECSALLEPSHRMLARLGPFASGWCGNGI</sequence>
<gene>
    <name evidence="4" type="ORF">KDK_60110</name>
</gene>
<dbReference type="EMBL" id="BIFS01000002">
    <property type="protein sequence ID" value="GCE22211.1"/>
    <property type="molecule type" value="Genomic_DNA"/>
</dbReference>
<name>A0A402AT03_9CHLR</name>
<dbReference type="PROSITE" id="PS50994">
    <property type="entry name" value="INTEGRASE"/>
    <property type="match status" value="1"/>
</dbReference>
<comment type="caution">
    <text evidence="4">The sequence shown here is derived from an EMBL/GenBank/DDBJ whole genome shotgun (WGS) entry which is preliminary data.</text>
</comment>
<keyword evidence="5" id="KW-1185">Reference proteome</keyword>
<dbReference type="GO" id="GO:0003677">
    <property type="term" value="F:DNA binding"/>
    <property type="evidence" value="ECO:0007669"/>
    <property type="project" value="UniProtKB-KW"/>
</dbReference>
<evidence type="ECO:0000313" key="5">
    <source>
        <dbReference type="Proteomes" id="UP000287188"/>
    </source>
</evidence>
<accession>A0A402AT03</accession>
<evidence type="ECO:0000259" key="3">
    <source>
        <dbReference type="PROSITE" id="PS50994"/>
    </source>
</evidence>
<evidence type="ECO:0000256" key="2">
    <source>
        <dbReference type="SAM" id="MobiDB-lite"/>
    </source>
</evidence>
<reference evidence="5" key="1">
    <citation type="submission" date="2018-12" db="EMBL/GenBank/DDBJ databases">
        <title>Tengunoibacter tsumagoiensis gen. nov., sp. nov., Dictyobacter kobayashii sp. nov., D. alpinus sp. nov., and D. joshuensis sp. nov. and description of Dictyobacteraceae fam. nov. within the order Ktedonobacterales isolated from Tengu-no-mugimeshi.</title>
        <authorList>
            <person name="Wang C.M."/>
            <person name="Zheng Y."/>
            <person name="Sakai Y."/>
            <person name="Toyoda A."/>
            <person name="Minakuchi Y."/>
            <person name="Abe K."/>
            <person name="Yokota A."/>
            <person name="Yabe S."/>
        </authorList>
    </citation>
    <scope>NUCLEOTIDE SEQUENCE [LARGE SCALE GENOMIC DNA]</scope>
    <source>
        <strain evidence="5">Uno11</strain>
    </source>
</reference>
<dbReference type="InterPro" id="IPR036397">
    <property type="entry name" value="RNaseH_sf"/>
</dbReference>
<dbReference type="GO" id="GO:0015074">
    <property type="term" value="P:DNA integration"/>
    <property type="evidence" value="ECO:0007669"/>
    <property type="project" value="InterPro"/>
</dbReference>
<dbReference type="InterPro" id="IPR010998">
    <property type="entry name" value="Integrase_recombinase_N"/>
</dbReference>
<keyword evidence="1" id="KW-0238">DNA-binding</keyword>
<feature type="domain" description="Integrase catalytic" evidence="3">
    <location>
        <begin position="87"/>
        <end position="267"/>
    </location>
</feature>